<dbReference type="GO" id="GO:0004424">
    <property type="term" value="F:imidazoleglycerol-phosphate dehydratase activity"/>
    <property type="evidence" value="ECO:0007669"/>
    <property type="project" value="InterPro"/>
</dbReference>
<dbReference type="InterPro" id="IPR020568">
    <property type="entry name" value="Ribosomal_Su5_D2-typ_SF"/>
</dbReference>
<dbReference type="Pfam" id="PF00475">
    <property type="entry name" value="IGPD"/>
    <property type="match status" value="1"/>
</dbReference>
<keyword evidence="5" id="KW-0456">Lyase</keyword>
<dbReference type="KEGG" id="msil:METEAL_08900"/>
<keyword evidence="3" id="KW-0028">Amino-acid biosynthesis</keyword>
<reference evidence="7" key="1">
    <citation type="journal article" date="2023" name="Int. J. Syst. Evol. Microbiol.">
        <title>Mesoterricola silvestris gen. nov., sp. nov., Mesoterricola sediminis sp. nov., Geothrix oryzae sp. nov., Geothrix edaphica sp. nov., Geothrix rubra sp. nov., and Geothrix limicola sp. nov., six novel members of Acidobacteriota isolated from soils.</title>
        <authorList>
            <person name="Itoh H."/>
            <person name="Sugisawa Y."/>
            <person name="Mise K."/>
            <person name="Xu Z."/>
            <person name="Kuniyasu M."/>
            <person name="Ushijima N."/>
            <person name="Kawano K."/>
            <person name="Kobayashi E."/>
            <person name="Shiratori Y."/>
            <person name="Masuda Y."/>
            <person name="Senoo K."/>
        </authorList>
    </citation>
    <scope>NUCLEOTIDE SEQUENCE [LARGE SCALE GENOMIC DNA]</scope>
    <source>
        <strain evidence="7">W79</strain>
    </source>
</reference>
<dbReference type="RefSeq" id="WP_316414619.1">
    <property type="nucleotide sequence ID" value="NZ_AP027080.1"/>
</dbReference>
<dbReference type="PANTHER" id="PTHR23133">
    <property type="entry name" value="IMIDAZOLEGLYCEROL-PHOSPHATE DEHYDRATASE HIS7"/>
    <property type="match status" value="1"/>
</dbReference>
<dbReference type="InterPro" id="IPR000807">
    <property type="entry name" value="ImidazoleglycerolP_deHydtase"/>
</dbReference>
<dbReference type="PROSITE" id="PS00955">
    <property type="entry name" value="IGP_DEHYDRATASE_2"/>
    <property type="match status" value="1"/>
</dbReference>
<evidence type="ECO:0000313" key="6">
    <source>
        <dbReference type="EMBL" id="BDU71716.1"/>
    </source>
</evidence>
<dbReference type="AlphaFoldDB" id="A0AA48GTY7"/>
<dbReference type="InterPro" id="IPR020565">
    <property type="entry name" value="ImidazoleglycerP_deHydtase_CS"/>
</dbReference>
<evidence type="ECO:0000256" key="4">
    <source>
        <dbReference type="ARBA" id="ARBA00023102"/>
    </source>
</evidence>
<dbReference type="EMBL" id="AP027080">
    <property type="protein sequence ID" value="BDU71716.1"/>
    <property type="molecule type" value="Genomic_DNA"/>
</dbReference>
<evidence type="ECO:0000313" key="7">
    <source>
        <dbReference type="Proteomes" id="UP001238179"/>
    </source>
</evidence>
<organism evidence="6 7">
    <name type="scientific">Mesoterricola silvestris</name>
    <dbReference type="NCBI Taxonomy" id="2927979"/>
    <lineage>
        <taxon>Bacteria</taxon>
        <taxon>Pseudomonadati</taxon>
        <taxon>Acidobacteriota</taxon>
        <taxon>Holophagae</taxon>
        <taxon>Holophagales</taxon>
        <taxon>Holophagaceae</taxon>
        <taxon>Mesoterricola</taxon>
    </lineage>
</organism>
<name>A0AA48GTY7_9BACT</name>
<dbReference type="GO" id="GO:0000105">
    <property type="term" value="P:L-histidine biosynthetic process"/>
    <property type="evidence" value="ECO:0007669"/>
    <property type="project" value="UniProtKB-KW"/>
</dbReference>
<dbReference type="FunFam" id="3.30.230.40:FF:000001">
    <property type="entry name" value="Imidazoleglycerol-phosphate dehydratase HisB"/>
    <property type="match status" value="1"/>
</dbReference>
<evidence type="ECO:0000256" key="3">
    <source>
        <dbReference type="ARBA" id="ARBA00022605"/>
    </source>
</evidence>
<sequence length="186" mass="19934">MTRFERITKETRVVLTLGSGGAVTTSLPMLTHFLDQLNLYGGLGLALEAEDLMPLGDGHHLAEDVAIALGRALDAHLGGREGRARYGQRLLPMDETLATVALDIGGRPYPVVDIPFPAPVLGGLATENIIHFFRTLALEGRFTLHLKVTGENAHHMAEAAFKGVGFALREAMGEGDGLRSTKGVLR</sequence>
<proteinExistence type="predicted"/>
<dbReference type="Gene3D" id="3.30.230.40">
    <property type="entry name" value="Imidazole glycerol phosphate dehydratase, domain 1"/>
    <property type="match status" value="2"/>
</dbReference>
<dbReference type="InterPro" id="IPR038494">
    <property type="entry name" value="IGPD_sf"/>
</dbReference>
<dbReference type="PANTHER" id="PTHR23133:SF2">
    <property type="entry name" value="IMIDAZOLEGLYCEROL-PHOSPHATE DEHYDRATASE"/>
    <property type="match status" value="1"/>
</dbReference>
<dbReference type="Proteomes" id="UP001238179">
    <property type="component" value="Chromosome"/>
</dbReference>
<protein>
    <recommendedName>
        <fullName evidence="2">Imidazoleglycerol-phosphate dehydratase</fullName>
    </recommendedName>
</protein>
<evidence type="ECO:0000256" key="1">
    <source>
        <dbReference type="ARBA" id="ARBA00005047"/>
    </source>
</evidence>
<accession>A0AA48GTY7</accession>
<evidence type="ECO:0000256" key="2">
    <source>
        <dbReference type="ARBA" id="ARBA00016664"/>
    </source>
</evidence>
<gene>
    <name evidence="6" type="primary">hisB</name>
    <name evidence="6" type="ORF">METEAL_08900</name>
</gene>
<keyword evidence="4" id="KW-0368">Histidine biosynthesis</keyword>
<keyword evidence="7" id="KW-1185">Reference proteome</keyword>
<evidence type="ECO:0000256" key="5">
    <source>
        <dbReference type="ARBA" id="ARBA00023239"/>
    </source>
</evidence>
<dbReference type="SUPFAM" id="SSF54211">
    <property type="entry name" value="Ribosomal protein S5 domain 2-like"/>
    <property type="match status" value="2"/>
</dbReference>
<comment type="pathway">
    <text evidence="1">Amino-acid biosynthesis; L-histidine biosynthesis; L-histidine from 5-phospho-alpha-D-ribose 1-diphosphate: step 6/9.</text>
</comment>